<keyword evidence="3" id="KW-0732">Signal</keyword>
<feature type="region of interest" description="Disordered" evidence="1">
    <location>
        <begin position="641"/>
        <end position="678"/>
    </location>
</feature>
<organism evidence="5 6">
    <name type="scientific">Leucobacter luti</name>
    <dbReference type="NCBI Taxonomy" id="340320"/>
    <lineage>
        <taxon>Bacteria</taxon>
        <taxon>Bacillati</taxon>
        <taxon>Actinomycetota</taxon>
        <taxon>Actinomycetes</taxon>
        <taxon>Micrococcales</taxon>
        <taxon>Microbacteriaceae</taxon>
        <taxon>Leucobacter</taxon>
    </lineage>
</organism>
<dbReference type="NCBIfam" id="NF033903">
    <property type="entry name" value="VaFE_rpt"/>
    <property type="match status" value="2"/>
</dbReference>
<name>A0A4Q7TPH8_9MICO</name>
<feature type="transmembrane region" description="Helical" evidence="2">
    <location>
        <begin position="682"/>
        <end position="703"/>
    </location>
</feature>
<reference evidence="5 6" key="1">
    <citation type="journal article" date="2015" name="Stand. Genomic Sci.">
        <title>Genomic Encyclopedia of Bacterial and Archaeal Type Strains, Phase III: the genomes of soil and plant-associated and newly described type strains.</title>
        <authorList>
            <person name="Whitman W.B."/>
            <person name="Woyke T."/>
            <person name="Klenk H.P."/>
            <person name="Zhou Y."/>
            <person name="Lilburn T.G."/>
            <person name="Beck B.J."/>
            <person name="De Vos P."/>
            <person name="Vandamme P."/>
            <person name="Eisen J.A."/>
            <person name="Garrity G."/>
            <person name="Hugenholtz P."/>
            <person name="Kyrpides N.C."/>
        </authorList>
    </citation>
    <scope>NUCLEOTIDE SEQUENCE [LARGE SCALE GENOMIC DNA]</scope>
    <source>
        <strain evidence="5 6">RF6</strain>
    </source>
</reference>
<accession>A0A4Q7TPH8</accession>
<evidence type="ECO:0000256" key="2">
    <source>
        <dbReference type="SAM" id="Phobius"/>
    </source>
</evidence>
<dbReference type="AlphaFoldDB" id="A0A4Q7TPH8"/>
<keyword evidence="2" id="KW-1133">Transmembrane helix</keyword>
<protein>
    <recommendedName>
        <fullName evidence="4">T-Q ester bond containing domain-containing protein</fullName>
    </recommendedName>
</protein>
<dbReference type="Gene3D" id="2.60.40.3930">
    <property type="match status" value="2"/>
</dbReference>
<evidence type="ECO:0000313" key="5">
    <source>
        <dbReference type="EMBL" id="RZT62694.1"/>
    </source>
</evidence>
<keyword evidence="6" id="KW-1185">Reference proteome</keyword>
<keyword evidence="2" id="KW-0812">Transmembrane</keyword>
<comment type="caution">
    <text evidence="5">The sequence shown here is derived from an EMBL/GenBank/DDBJ whole genome shotgun (WGS) entry which is preliminary data.</text>
</comment>
<evidence type="ECO:0000313" key="6">
    <source>
        <dbReference type="Proteomes" id="UP000291832"/>
    </source>
</evidence>
<feature type="domain" description="T-Q ester bond containing" evidence="4">
    <location>
        <begin position="520"/>
        <end position="636"/>
    </location>
</feature>
<feature type="domain" description="T-Q ester bond containing" evidence="4">
    <location>
        <begin position="390"/>
        <end position="509"/>
    </location>
</feature>
<dbReference type="OrthoDB" id="2676146at2"/>
<dbReference type="RefSeq" id="WP_130454572.1">
    <property type="nucleotide sequence ID" value="NZ_QYAG01000002.1"/>
</dbReference>
<dbReference type="InterPro" id="IPR041100">
    <property type="entry name" value="TQ"/>
</dbReference>
<feature type="chain" id="PRO_5020804586" description="T-Q ester bond containing domain-containing protein" evidence="3">
    <location>
        <begin position="39"/>
        <end position="711"/>
    </location>
</feature>
<evidence type="ECO:0000259" key="4">
    <source>
        <dbReference type="Pfam" id="PF18202"/>
    </source>
</evidence>
<gene>
    <name evidence="5" type="ORF">EV139_2394</name>
</gene>
<keyword evidence="2" id="KW-0472">Membrane</keyword>
<proteinExistence type="predicted"/>
<sequence length="711" mass="72013">MTSTTVGHPSRLASWLGAALLALGILVVPLATATSAQAEGPASPVVEAFDAPLCENTVGTPAVDADGGPVANLLGVFGQRLTDYNAGKPVILYTNSGRSGWTSSGSQYSANPLCATRYVAEAGGPVSSWIYCTYDRASTCGWTNAEGKLERQGVVLPGLDYVDPDPRLTAEQRKLQAYIIQNDLPVLAGPNGTGGTVATDTVANNATPTSRQLRQNLVHCIDNPERSSGVAFCAANMSPATQQRILEIIGSDTASLLTASGPAATVAAGAAGEVVVTTTLAGSPLQVSVTGGTATVCGGPATLTGSALVVAPDAELPAEITLCVTRPDTGTASVEVTGAPPVIENIGFAQSSRFAGDTLCQVFSAVESERRTTLQAQATIAFGEVRVQEPSIGTSLVDLSDGDRVLPWNGGTVVDTVEYQNVTPGASYTVFGELMHQHDGSGTGISAQAEFTAAASSGAVDVTFVIPAGYAGTALVAFEQLRVRNPEAAAGWDTIAVHEDLADAAQTVTIEAAPTTRVPLIGTSLTDAADGDRVVAGAGGAVIDTVAYRNLAPGVEVTVTGELVNRASGAGTGITGATTFTPAAPNGSVDVRFVIPAGHDGRDLVAFERLYTGPTASGDPIAAHEDLADAAQTVRVEKLTSTTPITPGHPAQPSPPTGPTPAAQPGQPAGQHTGELPLTGGALPGIGLGVAGALLVASAAVLLRRRARRLR</sequence>
<dbReference type="EMBL" id="SHKI01000006">
    <property type="protein sequence ID" value="RZT62694.1"/>
    <property type="molecule type" value="Genomic_DNA"/>
</dbReference>
<feature type="signal peptide" evidence="3">
    <location>
        <begin position="1"/>
        <end position="38"/>
    </location>
</feature>
<feature type="compositionally biased region" description="Pro residues" evidence="1">
    <location>
        <begin position="650"/>
        <end position="659"/>
    </location>
</feature>
<feature type="compositionally biased region" description="Low complexity" evidence="1">
    <location>
        <begin position="660"/>
        <end position="673"/>
    </location>
</feature>
<dbReference type="Proteomes" id="UP000291832">
    <property type="component" value="Unassembled WGS sequence"/>
</dbReference>
<evidence type="ECO:0000256" key="1">
    <source>
        <dbReference type="SAM" id="MobiDB-lite"/>
    </source>
</evidence>
<dbReference type="Pfam" id="PF18202">
    <property type="entry name" value="TQ"/>
    <property type="match status" value="2"/>
</dbReference>
<evidence type="ECO:0000256" key="3">
    <source>
        <dbReference type="SAM" id="SignalP"/>
    </source>
</evidence>